<dbReference type="AlphaFoldDB" id="A0A6G1F0V4"/>
<evidence type="ECO:0000313" key="5">
    <source>
        <dbReference type="Proteomes" id="UP000479710"/>
    </source>
</evidence>
<keyword evidence="1" id="KW-0479">Metal-binding</keyword>
<dbReference type="Gene3D" id="3.30.160.60">
    <property type="entry name" value="Classic Zinc Finger"/>
    <property type="match status" value="1"/>
</dbReference>
<keyword evidence="1" id="KW-0862">Zinc</keyword>
<organism evidence="4 5">
    <name type="scientific">Oryza meyeriana var. granulata</name>
    <dbReference type="NCBI Taxonomy" id="110450"/>
    <lineage>
        <taxon>Eukaryota</taxon>
        <taxon>Viridiplantae</taxon>
        <taxon>Streptophyta</taxon>
        <taxon>Embryophyta</taxon>
        <taxon>Tracheophyta</taxon>
        <taxon>Spermatophyta</taxon>
        <taxon>Magnoliopsida</taxon>
        <taxon>Liliopsida</taxon>
        <taxon>Poales</taxon>
        <taxon>Poaceae</taxon>
        <taxon>BOP clade</taxon>
        <taxon>Oryzoideae</taxon>
        <taxon>Oryzeae</taxon>
        <taxon>Oryzinae</taxon>
        <taxon>Oryza</taxon>
        <taxon>Oryza meyeriana</taxon>
    </lineage>
</organism>
<keyword evidence="5" id="KW-1185">Reference proteome</keyword>
<feature type="region of interest" description="Disordered" evidence="2">
    <location>
        <begin position="1"/>
        <end position="46"/>
    </location>
</feature>
<dbReference type="SUPFAM" id="SSF57667">
    <property type="entry name" value="beta-beta-alpha zinc fingers"/>
    <property type="match status" value="1"/>
</dbReference>
<comment type="caution">
    <text evidence="4">The sequence shown here is derived from an EMBL/GenBank/DDBJ whole genome shotgun (WGS) entry which is preliminary data.</text>
</comment>
<dbReference type="OrthoDB" id="706329at2759"/>
<evidence type="ECO:0000256" key="2">
    <source>
        <dbReference type="SAM" id="MobiDB-lite"/>
    </source>
</evidence>
<evidence type="ECO:0000313" key="4">
    <source>
        <dbReference type="EMBL" id="KAF0930548.1"/>
    </source>
</evidence>
<dbReference type="PROSITE" id="PS50157">
    <property type="entry name" value="ZINC_FINGER_C2H2_2"/>
    <property type="match status" value="1"/>
</dbReference>
<dbReference type="InterPro" id="IPR013087">
    <property type="entry name" value="Znf_C2H2_type"/>
</dbReference>
<dbReference type="GO" id="GO:0008270">
    <property type="term" value="F:zinc ion binding"/>
    <property type="evidence" value="ECO:0007669"/>
    <property type="project" value="UniProtKB-KW"/>
</dbReference>
<feature type="region of interest" description="Disordered" evidence="2">
    <location>
        <begin position="159"/>
        <end position="186"/>
    </location>
</feature>
<keyword evidence="1" id="KW-0863">Zinc-finger</keyword>
<proteinExistence type="predicted"/>
<reference evidence="4 5" key="1">
    <citation type="submission" date="2019-11" db="EMBL/GenBank/DDBJ databases">
        <title>Whole genome sequence of Oryza granulata.</title>
        <authorList>
            <person name="Li W."/>
        </authorList>
    </citation>
    <scope>NUCLEOTIDE SEQUENCE [LARGE SCALE GENOMIC DNA]</scope>
    <source>
        <strain evidence="5">cv. Menghai</strain>
        <tissue evidence="4">Leaf</tissue>
    </source>
</reference>
<dbReference type="EMBL" id="SPHZ02000002">
    <property type="protein sequence ID" value="KAF0930548.1"/>
    <property type="molecule type" value="Genomic_DNA"/>
</dbReference>
<feature type="domain" description="C2H2-type" evidence="3">
    <location>
        <begin position="42"/>
        <end position="69"/>
    </location>
</feature>
<dbReference type="PROSITE" id="PS00028">
    <property type="entry name" value="ZINC_FINGER_C2H2_1"/>
    <property type="match status" value="1"/>
</dbReference>
<feature type="compositionally biased region" description="Basic residues" evidence="2">
    <location>
        <begin position="25"/>
        <end position="42"/>
    </location>
</feature>
<feature type="compositionally biased region" description="Polar residues" evidence="2">
    <location>
        <begin position="8"/>
        <end position="18"/>
    </location>
</feature>
<name>A0A6G1F0V4_9ORYZ</name>
<evidence type="ECO:0000259" key="3">
    <source>
        <dbReference type="PROSITE" id="PS50157"/>
    </source>
</evidence>
<gene>
    <name evidence="4" type="ORF">E2562_033315</name>
</gene>
<dbReference type="Proteomes" id="UP000479710">
    <property type="component" value="Unassembled WGS sequence"/>
</dbReference>
<protein>
    <recommendedName>
        <fullName evidence="3">C2H2-type domain-containing protein</fullName>
    </recommendedName>
</protein>
<dbReference type="InterPro" id="IPR036236">
    <property type="entry name" value="Znf_C2H2_sf"/>
</dbReference>
<sequence length="186" mass="19602">MSPMRPSPCSSNASSTLSPAAGKKEKTKKPAGAREPPKRRSFPCKVCGKRFPSQQAMAGHCSGHTRASGAARTTTTAARQLHLSPSPLPLPMMVVTMHLAVLWPLAPLQHSLPPSKSGWRPPGSSLSTCSVQIGDDAFSTTSLPASAIVDATLRLGRQGMMDGGDDGRKKGKGQMDGLDLELRLHP</sequence>
<dbReference type="Pfam" id="PF13912">
    <property type="entry name" value="zf-C2H2_6"/>
    <property type="match status" value="1"/>
</dbReference>
<evidence type="ECO:0000256" key="1">
    <source>
        <dbReference type="PROSITE-ProRule" id="PRU00042"/>
    </source>
</evidence>
<accession>A0A6G1F0V4</accession>